<evidence type="ECO:0000256" key="4">
    <source>
        <dbReference type="ARBA" id="ARBA00022989"/>
    </source>
</evidence>
<proteinExistence type="predicted"/>
<dbReference type="SUPFAM" id="SSF103473">
    <property type="entry name" value="MFS general substrate transporter"/>
    <property type="match status" value="1"/>
</dbReference>
<feature type="transmembrane region" description="Helical" evidence="6">
    <location>
        <begin position="75"/>
        <end position="92"/>
    </location>
</feature>
<protein>
    <submittedName>
        <fullName evidence="7">Major facilitator superfamily MFS_1</fullName>
    </submittedName>
</protein>
<evidence type="ECO:0000256" key="1">
    <source>
        <dbReference type="ARBA" id="ARBA00004651"/>
    </source>
</evidence>
<keyword evidence="4 6" id="KW-1133">Transmembrane helix</keyword>
<dbReference type="RefSeq" id="WP_008909889.1">
    <property type="nucleotide sequence ID" value="NZ_CAKP01000138.1"/>
</dbReference>
<feature type="transmembrane region" description="Helical" evidence="6">
    <location>
        <begin position="239"/>
        <end position="259"/>
    </location>
</feature>
<dbReference type="OrthoDB" id="1950900at2"/>
<evidence type="ECO:0000313" key="8">
    <source>
        <dbReference type="Proteomes" id="UP000007652"/>
    </source>
</evidence>
<feature type="transmembrane region" description="Helical" evidence="6">
    <location>
        <begin position="98"/>
        <end position="117"/>
    </location>
</feature>
<comment type="subcellular location">
    <subcellularLocation>
        <location evidence="1">Cell membrane</location>
        <topology evidence="1">Multi-pass membrane protein</topology>
    </subcellularLocation>
</comment>
<feature type="transmembrane region" description="Helical" evidence="6">
    <location>
        <begin position="334"/>
        <end position="358"/>
    </location>
</feature>
<feature type="transmembrane region" description="Helical" evidence="6">
    <location>
        <begin position="165"/>
        <end position="184"/>
    </location>
</feature>
<keyword evidence="3 6" id="KW-0812">Transmembrane</keyword>
<feature type="transmembrane region" description="Helical" evidence="6">
    <location>
        <begin position="271"/>
        <end position="288"/>
    </location>
</feature>
<dbReference type="PANTHER" id="PTHR43124">
    <property type="entry name" value="PURINE EFFLUX PUMP PBUE"/>
    <property type="match status" value="1"/>
</dbReference>
<name>I7KWQ0_9CLOT</name>
<keyword evidence="5 6" id="KW-0472">Membrane</keyword>
<evidence type="ECO:0000256" key="6">
    <source>
        <dbReference type="SAM" id="Phobius"/>
    </source>
</evidence>
<dbReference type="InterPro" id="IPR050189">
    <property type="entry name" value="MFS_Efflux_Transporters"/>
</dbReference>
<dbReference type="eggNOG" id="COG2814">
    <property type="taxonomic scope" value="Bacteria"/>
</dbReference>
<feature type="transmembrane region" description="Helical" evidence="6">
    <location>
        <begin position="129"/>
        <end position="153"/>
    </location>
</feature>
<gene>
    <name evidence="7" type="ORF">CAAU_2563</name>
</gene>
<dbReference type="EMBL" id="CAKP01000138">
    <property type="protein sequence ID" value="CCJ34646.1"/>
    <property type="molecule type" value="Genomic_DNA"/>
</dbReference>
<dbReference type="GO" id="GO:0022857">
    <property type="term" value="F:transmembrane transporter activity"/>
    <property type="evidence" value="ECO:0007669"/>
    <property type="project" value="InterPro"/>
</dbReference>
<organism evidence="7 8">
    <name type="scientific">Caloramator australicus RC3</name>
    <dbReference type="NCBI Taxonomy" id="857293"/>
    <lineage>
        <taxon>Bacteria</taxon>
        <taxon>Bacillati</taxon>
        <taxon>Bacillota</taxon>
        <taxon>Clostridia</taxon>
        <taxon>Eubacteriales</taxon>
        <taxon>Clostridiaceae</taxon>
        <taxon>Caloramator</taxon>
    </lineage>
</organism>
<reference evidence="7 8" key="1">
    <citation type="journal article" date="2011" name="J. Bacteriol.">
        <title>Draft genome sequence of Caloramator australicus strain RC3T, a thermoanaerobe from the Great Artesian Basin of Australia.</title>
        <authorList>
            <person name="Ogg C.D."/>
            <person name="Patel B.K.C."/>
        </authorList>
    </citation>
    <scope>NUCLEOTIDE SEQUENCE [LARGE SCALE GENOMIC DNA]</scope>
    <source>
        <strain evidence="7 8">RC3</strain>
    </source>
</reference>
<feature type="transmembrane region" description="Helical" evidence="6">
    <location>
        <begin position="294"/>
        <end position="313"/>
    </location>
</feature>
<evidence type="ECO:0000256" key="3">
    <source>
        <dbReference type="ARBA" id="ARBA00022692"/>
    </source>
</evidence>
<dbReference type="Pfam" id="PF07690">
    <property type="entry name" value="MFS_1"/>
    <property type="match status" value="1"/>
</dbReference>
<feature type="transmembrane region" description="Helical" evidence="6">
    <location>
        <begin position="364"/>
        <end position="383"/>
    </location>
</feature>
<feature type="transmembrane region" description="Helical" evidence="6">
    <location>
        <begin position="45"/>
        <end position="63"/>
    </location>
</feature>
<dbReference type="InterPro" id="IPR036259">
    <property type="entry name" value="MFS_trans_sf"/>
</dbReference>
<accession>I7KWQ0</accession>
<sequence>MKIDKKLKWNMTYYLLFELFLGIFVGAYGFLLGPYVMHRGYKEDIVGTLSLIQTISFALFAYVTGILSTKFSDKTLFAATSVLCFISSVLLATSKNFIYIILAVIVYALGLSIVVVIKTPFIVRNTKGFNAVNVISIILTYCVTTNLIGNYLAGNLTNKFDYEKTWIIFAFFALVSFLPAIFINTDKKEVTFSKANIKINFTPRMFFLIMYTSLGSFAFGLIGPFYTTFLISKLNLNTLNASFINNFNIIGMILAMLLSPYSSKIFGKTKTLWYAKLLSFPVIFILSFVKFNSIFLVGILSILYLLRALFLNVPIPIESDLIMKSVAEGEQAKFNSVVVLANNLTVALSSLMAGFIIAEMPNGYEITFIMSSIFFLMQGFLFYKFSSNFIKKKRNDGLSF</sequence>
<keyword evidence="8" id="KW-1185">Reference proteome</keyword>
<comment type="caution">
    <text evidence="7">The sequence shown here is derived from an EMBL/GenBank/DDBJ whole genome shotgun (WGS) entry which is preliminary data.</text>
</comment>
<evidence type="ECO:0000256" key="2">
    <source>
        <dbReference type="ARBA" id="ARBA00022475"/>
    </source>
</evidence>
<keyword evidence="2" id="KW-1003">Cell membrane</keyword>
<dbReference type="AlphaFoldDB" id="I7KWQ0"/>
<feature type="transmembrane region" description="Helical" evidence="6">
    <location>
        <begin position="12"/>
        <end position="33"/>
    </location>
</feature>
<dbReference type="InterPro" id="IPR011701">
    <property type="entry name" value="MFS"/>
</dbReference>
<dbReference type="STRING" id="857293.CAAU_2563"/>
<dbReference type="Gene3D" id="1.20.1250.20">
    <property type="entry name" value="MFS general substrate transporter like domains"/>
    <property type="match status" value="2"/>
</dbReference>
<evidence type="ECO:0000313" key="7">
    <source>
        <dbReference type="EMBL" id="CCJ34646.1"/>
    </source>
</evidence>
<feature type="transmembrane region" description="Helical" evidence="6">
    <location>
        <begin position="205"/>
        <end position="227"/>
    </location>
</feature>
<dbReference type="PANTHER" id="PTHR43124:SF3">
    <property type="entry name" value="CHLORAMPHENICOL EFFLUX PUMP RV0191"/>
    <property type="match status" value="1"/>
</dbReference>
<dbReference type="Proteomes" id="UP000007652">
    <property type="component" value="Unassembled WGS sequence"/>
</dbReference>
<dbReference type="GO" id="GO:0005886">
    <property type="term" value="C:plasma membrane"/>
    <property type="evidence" value="ECO:0007669"/>
    <property type="project" value="UniProtKB-SubCell"/>
</dbReference>
<evidence type="ECO:0000256" key="5">
    <source>
        <dbReference type="ARBA" id="ARBA00023136"/>
    </source>
</evidence>